<keyword evidence="2" id="KW-1185">Reference proteome</keyword>
<reference evidence="2" key="1">
    <citation type="journal article" date="2019" name="Int. J. Syst. Evol. Microbiol.">
        <title>The Global Catalogue of Microorganisms (GCM) 10K type strain sequencing project: providing services to taxonomists for standard genome sequencing and annotation.</title>
        <authorList>
            <consortium name="The Broad Institute Genomics Platform"/>
            <consortium name="The Broad Institute Genome Sequencing Center for Infectious Disease"/>
            <person name="Wu L."/>
            <person name="Ma J."/>
        </authorList>
    </citation>
    <scope>NUCLEOTIDE SEQUENCE [LARGE SCALE GENOMIC DNA]</scope>
    <source>
        <strain evidence="2">CGMCC 4.1469</strain>
    </source>
</reference>
<dbReference type="EMBL" id="JBHSOD010000031">
    <property type="protein sequence ID" value="MFC5887768.1"/>
    <property type="molecule type" value="Genomic_DNA"/>
</dbReference>
<organism evidence="1 2">
    <name type="scientific">Kitasatospora aburaviensis</name>
    <dbReference type="NCBI Taxonomy" id="67265"/>
    <lineage>
        <taxon>Bacteria</taxon>
        <taxon>Bacillati</taxon>
        <taxon>Actinomycetota</taxon>
        <taxon>Actinomycetes</taxon>
        <taxon>Kitasatosporales</taxon>
        <taxon>Streptomycetaceae</taxon>
        <taxon>Kitasatospora</taxon>
    </lineage>
</organism>
<evidence type="ECO:0000313" key="2">
    <source>
        <dbReference type="Proteomes" id="UP001596067"/>
    </source>
</evidence>
<evidence type="ECO:0000313" key="1">
    <source>
        <dbReference type="EMBL" id="MFC5887768.1"/>
    </source>
</evidence>
<accession>A0ABW1F379</accession>
<comment type="caution">
    <text evidence="1">The sequence shown here is derived from an EMBL/GenBank/DDBJ whole genome shotgun (WGS) entry which is preliminary data.</text>
</comment>
<gene>
    <name evidence="1" type="ORF">ACFP0N_22625</name>
</gene>
<sequence>MDDARRTVHLTREGDVSLQVRKDLHDAVDAELPAGVLDSGHHETWTGVTIPVGTTYEYQGLWLALILRNSLLR</sequence>
<protein>
    <submittedName>
        <fullName evidence="1">Uncharacterized protein</fullName>
    </submittedName>
</protein>
<dbReference type="RefSeq" id="WP_313767064.1">
    <property type="nucleotide sequence ID" value="NZ_BAAAVH010000020.1"/>
</dbReference>
<proteinExistence type="predicted"/>
<dbReference type="Proteomes" id="UP001596067">
    <property type="component" value="Unassembled WGS sequence"/>
</dbReference>
<name>A0ABW1F379_9ACTN</name>